<accession>A0ACB6S079</accession>
<dbReference type="Proteomes" id="UP000799754">
    <property type="component" value="Unassembled WGS sequence"/>
</dbReference>
<dbReference type="EMBL" id="MU006720">
    <property type="protein sequence ID" value="KAF2626542.1"/>
    <property type="molecule type" value="Genomic_DNA"/>
</dbReference>
<sequence>MPFTATPLLVSAIVGSVTTSPTPTSPSNPALRTDVQALIAAANLTVPSTSDANTLAQIGYTGSTSIHAVDHKNCGKYIKGGWDFDLNANPNCADIEKFEVMKQVYNDKCGLCVVFEWENCVGKISWSGKTSQLTDIVESRSWYCIA</sequence>
<protein>
    <submittedName>
        <fullName evidence="1">Uncharacterized protein</fullName>
    </submittedName>
</protein>
<gene>
    <name evidence="1" type="ORF">BU25DRAFT_459246</name>
</gene>
<keyword evidence="2" id="KW-1185">Reference proteome</keyword>
<name>A0ACB6S079_9PLEO</name>
<organism evidence="1 2">
    <name type="scientific">Macroventuria anomochaeta</name>
    <dbReference type="NCBI Taxonomy" id="301207"/>
    <lineage>
        <taxon>Eukaryota</taxon>
        <taxon>Fungi</taxon>
        <taxon>Dikarya</taxon>
        <taxon>Ascomycota</taxon>
        <taxon>Pezizomycotina</taxon>
        <taxon>Dothideomycetes</taxon>
        <taxon>Pleosporomycetidae</taxon>
        <taxon>Pleosporales</taxon>
        <taxon>Pleosporineae</taxon>
        <taxon>Didymellaceae</taxon>
        <taxon>Macroventuria</taxon>
    </lineage>
</organism>
<proteinExistence type="predicted"/>
<reference evidence="1" key="1">
    <citation type="journal article" date="2020" name="Stud. Mycol.">
        <title>101 Dothideomycetes genomes: a test case for predicting lifestyles and emergence of pathogens.</title>
        <authorList>
            <person name="Haridas S."/>
            <person name="Albert R."/>
            <person name="Binder M."/>
            <person name="Bloem J."/>
            <person name="Labutti K."/>
            <person name="Salamov A."/>
            <person name="Andreopoulos B."/>
            <person name="Baker S."/>
            <person name="Barry K."/>
            <person name="Bills G."/>
            <person name="Bluhm B."/>
            <person name="Cannon C."/>
            <person name="Castanera R."/>
            <person name="Culley D."/>
            <person name="Daum C."/>
            <person name="Ezra D."/>
            <person name="Gonzalez J."/>
            <person name="Henrissat B."/>
            <person name="Kuo A."/>
            <person name="Liang C."/>
            <person name="Lipzen A."/>
            <person name="Lutzoni F."/>
            <person name="Magnuson J."/>
            <person name="Mondo S."/>
            <person name="Nolan M."/>
            <person name="Ohm R."/>
            <person name="Pangilinan J."/>
            <person name="Park H.-J."/>
            <person name="Ramirez L."/>
            <person name="Alfaro M."/>
            <person name="Sun H."/>
            <person name="Tritt A."/>
            <person name="Yoshinaga Y."/>
            <person name="Zwiers L.-H."/>
            <person name="Turgeon B."/>
            <person name="Goodwin S."/>
            <person name="Spatafora J."/>
            <person name="Crous P."/>
            <person name="Grigoriev I."/>
        </authorList>
    </citation>
    <scope>NUCLEOTIDE SEQUENCE</scope>
    <source>
        <strain evidence="1">CBS 525.71</strain>
    </source>
</reference>
<evidence type="ECO:0000313" key="2">
    <source>
        <dbReference type="Proteomes" id="UP000799754"/>
    </source>
</evidence>
<evidence type="ECO:0000313" key="1">
    <source>
        <dbReference type="EMBL" id="KAF2626542.1"/>
    </source>
</evidence>
<comment type="caution">
    <text evidence="1">The sequence shown here is derived from an EMBL/GenBank/DDBJ whole genome shotgun (WGS) entry which is preliminary data.</text>
</comment>